<accession>Q1PVY4</accession>
<dbReference type="SUPFAM" id="SSF102114">
    <property type="entry name" value="Radical SAM enzymes"/>
    <property type="match status" value="1"/>
</dbReference>
<evidence type="ECO:0000256" key="4">
    <source>
        <dbReference type="ARBA" id="ARBA00023004"/>
    </source>
</evidence>
<dbReference type="GO" id="GO:0046872">
    <property type="term" value="F:metal ion binding"/>
    <property type="evidence" value="ECO:0007669"/>
    <property type="project" value="UniProtKB-KW"/>
</dbReference>
<dbReference type="PANTHER" id="PTHR43409">
    <property type="entry name" value="ANAEROBIC MAGNESIUM-PROTOPORPHYRIN IX MONOMETHYL ESTER CYCLASE-RELATED"/>
    <property type="match status" value="1"/>
</dbReference>
<reference evidence="8" key="1">
    <citation type="journal article" date="2006" name="Nature">
        <title>Deciphering the evolution and metabolism of an anammox bacterium from a community genome.</title>
        <authorList>
            <person name="Strous M."/>
            <person name="Pelletier E."/>
            <person name="Mangenot S."/>
            <person name="Rattei T."/>
            <person name="Lehner A."/>
            <person name="Taylor M.W."/>
            <person name="Horn M."/>
            <person name="Daims H."/>
            <person name="Bartol-Mavel D."/>
            <person name="Wincker P."/>
            <person name="Barbe V."/>
            <person name="Fonknechten N."/>
            <person name="Vallenet D."/>
            <person name="Segurens B."/>
            <person name="Schenowitz-Truong C."/>
            <person name="Medigue C."/>
            <person name="Collingro A."/>
            <person name="Snel B."/>
            <person name="Dutilh B.E."/>
            <person name="OpDenCamp H.J.M."/>
            <person name="vanDerDrift C."/>
            <person name="Cirpus I."/>
            <person name="vanDePas-Schoonen K.T."/>
            <person name="Harhangi H.R."/>
            <person name="vanNiftrik L."/>
            <person name="Schmid M."/>
            <person name="Keltjens J."/>
            <person name="vanDeVossenberg J."/>
            <person name="Kartal B."/>
            <person name="Meier H."/>
            <person name="Frishman D."/>
            <person name="Huynen M.A."/>
            <person name="Mewes H."/>
            <person name="Weissenbach J."/>
            <person name="Jetten M.S.M."/>
            <person name="Wagner M."/>
            <person name="LePaslier D."/>
        </authorList>
    </citation>
    <scope>NUCLEOTIDE SEQUENCE</scope>
</reference>
<evidence type="ECO:0000256" key="1">
    <source>
        <dbReference type="ARBA" id="ARBA00001966"/>
    </source>
</evidence>
<dbReference type="SFLD" id="SFLDG01123">
    <property type="entry name" value="methyltransferase_(Class_B)"/>
    <property type="match status" value="1"/>
</dbReference>
<comment type="cofactor">
    <cofactor evidence="1">
        <name>[4Fe-4S] cluster</name>
        <dbReference type="ChEBI" id="CHEBI:49883"/>
    </cofactor>
</comment>
<dbReference type="GO" id="GO:0031419">
    <property type="term" value="F:cobalamin binding"/>
    <property type="evidence" value="ECO:0007669"/>
    <property type="project" value="InterPro"/>
</dbReference>
<dbReference type="Gene3D" id="3.80.30.20">
    <property type="entry name" value="tm_1862 like domain"/>
    <property type="match status" value="1"/>
</dbReference>
<dbReference type="InterPro" id="IPR058240">
    <property type="entry name" value="rSAM_sf"/>
</dbReference>
<evidence type="ECO:0000313" key="8">
    <source>
        <dbReference type="EMBL" id="CAJ71381.1"/>
    </source>
</evidence>
<keyword evidence="2" id="KW-0949">S-adenosyl-L-methionine</keyword>
<feature type="domain" description="B12-binding" evidence="6">
    <location>
        <begin position="10"/>
        <end position="145"/>
    </location>
</feature>
<evidence type="ECO:0000256" key="3">
    <source>
        <dbReference type="ARBA" id="ARBA00022723"/>
    </source>
</evidence>
<dbReference type="SFLD" id="SFLDS00029">
    <property type="entry name" value="Radical_SAM"/>
    <property type="match status" value="1"/>
</dbReference>
<dbReference type="SMART" id="SM00729">
    <property type="entry name" value="Elp3"/>
    <property type="match status" value="1"/>
</dbReference>
<evidence type="ECO:0000256" key="5">
    <source>
        <dbReference type="ARBA" id="ARBA00023014"/>
    </source>
</evidence>
<dbReference type="InterPro" id="IPR051198">
    <property type="entry name" value="BchE-like"/>
</dbReference>
<evidence type="ECO:0000259" key="7">
    <source>
        <dbReference type="PROSITE" id="PS51918"/>
    </source>
</evidence>
<dbReference type="InterPro" id="IPR023404">
    <property type="entry name" value="rSAM_horseshoe"/>
</dbReference>
<dbReference type="AlphaFoldDB" id="Q1PVY4"/>
<name>Q1PVY4_KUEST</name>
<dbReference type="InterPro" id="IPR034466">
    <property type="entry name" value="Methyltransferase_Class_B"/>
</dbReference>
<organism evidence="8">
    <name type="scientific">Kuenenia stuttgartiensis</name>
    <dbReference type="NCBI Taxonomy" id="174633"/>
    <lineage>
        <taxon>Bacteria</taxon>
        <taxon>Pseudomonadati</taxon>
        <taxon>Planctomycetota</taxon>
        <taxon>Candidatus Brocadiia</taxon>
        <taxon>Candidatus Brocadiales</taxon>
        <taxon>Candidatus Brocadiaceae</taxon>
        <taxon>Candidatus Kuenenia</taxon>
    </lineage>
</organism>
<proteinExistence type="predicted"/>
<dbReference type="InterPro" id="IPR007197">
    <property type="entry name" value="rSAM"/>
</dbReference>
<dbReference type="Pfam" id="PF02310">
    <property type="entry name" value="B12-binding"/>
    <property type="match status" value="1"/>
</dbReference>
<keyword evidence="4" id="KW-0408">Iron</keyword>
<gene>
    <name evidence="8" type="ORF">kustc0636</name>
</gene>
<evidence type="ECO:0000256" key="2">
    <source>
        <dbReference type="ARBA" id="ARBA00022691"/>
    </source>
</evidence>
<dbReference type="CDD" id="cd02068">
    <property type="entry name" value="radical_SAM_B12_BD"/>
    <property type="match status" value="1"/>
</dbReference>
<dbReference type="CDD" id="cd01335">
    <property type="entry name" value="Radical_SAM"/>
    <property type="match status" value="1"/>
</dbReference>
<dbReference type="PROSITE" id="PS51332">
    <property type="entry name" value="B12_BINDING"/>
    <property type="match status" value="1"/>
</dbReference>
<dbReference type="Gene3D" id="3.40.50.280">
    <property type="entry name" value="Cobalamin-binding domain"/>
    <property type="match status" value="1"/>
</dbReference>
<keyword evidence="3" id="KW-0479">Metal-binding</keyword>
<keyword evidence="5" id="KW-0411">Iron-sulfur</keyword>
<protein>
    <submittedName>
        <fullName evidence="8">Uncharacterized protein</fullName>
    </submittedName>
</protein>
<dbReference type="SFLD" id="SFLDG01082">
    <property type="entry name" value="B12-binding_domain_containing"/>
    <property type="match status" value="1"/>
</dbReference>
<reference evidence="8" key="2">
    <citation type="submission" date="2006-01" db="EMBL/GenBank/DDBJ databases">
        <authorList>
            <person name="Genoscope"/>
        </authorList>
    </citation>
    <scope>NUCLEOTIDE SEQUENCE</scope>
</reference>
<dbReference type="InterPro" id="IPR006638">
    <property type="entry name" value="Elp3/MiaA/NifB-like_rSAM"/>
</dbReference>
<dbReference type="GO" id="GO:0051539">
    <property type="term" value="F:4 iron, 4 sulfur cluster binding"/>
    <property type="evidence" value="ECO:0007669"/>
    <property type="project" value="UniProtKB-KW"/>
</dbReference>
<dbReference type="EMBL" id="CT573073">
    <property type="protein sequence ID" value="CAJ71381.1"/>
    <property type="molecule type" value="Genomic_DNA"/>
</dbReference>
<dbReference type="Pfam" id="PF04055">
    <property type="entry name" value="Radical_SAM"/>
    <property type="match status" value="1"/>
</dbReference>
<dbReference type="GO" id="GO:0003824">
    <property type="term" value="F:catalytic activity"/>
    <property type="evidence" value="ECO:0007669"/>
    <property type="project" value="InterPro"/>
</dbReference>
<evidence type="ECO:0000259" key="6">
    <source>
        <dbReference type="PROSITE" id="PS51332"/>
    </source>
</evidence>
<feature type="domain" description="Radical SAM core" evidence="7">
    <location>
        <begin position="187"/>
        <end position="429"/>
    </location>
</feature>
<dbReference type="InterPro" id="IPR006158">
    <property type="entry name" value="Cobalamin-bd"/>
</dbReference>
<sequence>MNVLFIYSLQDSQSTAKPLQSFGQMQFGISYISSFLKKHGHHVKLAVLTRAFDKKKEDFGKKYIEGFNPKLICFTTVTTEYRFIAGVAKYIKDRHKDSYLLIGGPHVSLNPSNILSDAFDALCIGEGEFSTLELVSQLESGITPSGIPNLWIKNGAQIEKNAQRPFLQDLNILPFPDREMWKDWICEQPASITPVLLGRGCPFQCTYCSNHALRKVASGAYVRLRSPDNVIDEIKEITAFDPTRKDIYLEVETMGVNRKWDMELCAKLEGLNASLSHPLNFGVNLRVTSNADIENLFVVFKKSNFKFVNIGLESGSERVRREILKRNYSNEDIIKAVTLARKYGLKVNFYNLMGIPGETVADFNETIRMNRICQPDTQMLSIFYPYPGTDLYALCKDQGLLQEPLSTDMERSKAVLDLPGFPKKQIQKNYIWFNYYVYKGYKPAYKILASVIVYKIHSNHRLNKIYRWLTSITIFKMLKYFLKW</sequence>
<dbReference type="PROSITE" id="PS51918">
    <property type="entry name" value="RADICAL_SAM"/>
    <property type="match status" value="1"/>
</dbReference>